<evidence type="ECO:0000313" key="1">
    <source>
        <dbReference type="EMBL" id="MFM0107628.1"/>
    </source>
</evidence>
<protein>
    <submittedName>
        <fullName evidence="1">Amidohydrolase family protein</fullName>
    </submittedName>
</protein>
<dbReference type="EMBL" id="JAQQDW010000085">
    <property type="protein sequence ID" value="MFM0107628.1"/>
    <property type="molecule type" value="Genomic_DNA"/>
</dbReference>
<accession>A0ACC7NJ85</accession>
<comment type="caution">
    <text evidence="1">The sequence shown here is derived from an EMBL/GenBank/DDBJ whole genome shotgun (WGS) entry which is preliminary data.</text>
</comment>
<keyword evidence="2" id="KW-1185">Reference proteome</keyword>
<reference evidence="1 2" key="1">
    <citation type="journal article" date="2024" name="Chem. Sci.">
        <title>Discovery of megapolipeptins by genome mining of a Burkholderiales bacteria collection.</title>
        <authorList>
            <person name="Paulo B.S."/>
            <person name="Recchia M.J.J."/>
            <person name="Lee S."/>
            <person name="Fergusson C.H."/>
            <person name="Romanowski S.B."/>
            <person name="Hernandez A."/>
            <person name="Krull N."/>
            <person name="Liu D.Y."/>
            <person name="Cavanagh H."/>
            <person name="Bos A."/>
            <person name="Gray C.A."/>
            <person name="Murphy B.T."/>
            <person name="Linington R.G."/>
            <person name="Eustaquio A.S."/>
        </authorList>
    </citation>
    <scope>NUCLEOTIDE SEQUENCE [LARGE SCALE GENOMIC DNA]</scope>
    <source>
        <strain evidence="1 2">RL18-126-BIB-B</strain>
    </source>
</reference>
<proteinExistence type="predicted"/>
<organism evidence="1 2">
    <name type="scientific">Paraburkholderia rhynchosiae</name>
    <dbReference type="NCBI Taxonomy" id="487049"/>
    <lineage>
        <taxon>Bacteria</taxon>
        <taxon>Pseudomonadati</taxon>
        <taxon>Pseudomonadota</taxon>
        <taxon>Betaproteobacteria</taxon>
        <taxon>Burkholderiales</taxon>
        <taxon>Burkholderiaceae</taxon>
        <taxon>Paraburkholderia</taxon>
    </lineage>
</organism>
<name>A0ACC7NJ85_9BURK</name>
<evidence type="ECO:0000313" key="2">
    <source>
        <dbReference type="Proteomes" id="UP001629235"/>
    </source>
</evidence>
<dbReference type="Proteomes" id="UP001629235">
    <property type="component" value="Unassembled WGS sequence"/>
</dbReference>
<sequence>MGADRIMYAMDYPNQHANEQVIQLDNLDISDEDEVKYFQTNAERVFGIE</sequence>
<gene>
    <name evidence="1" type="ORF">PQR01_30245</name>
</gene>